<sequence length="223" mass="23926">MAGQAKRAAAAAQQAEEARAAAERQRQTRERDRRNRDEEDNGSDESSGDDRRRVAGAPPQRLAQVHLLQGMRVAVADMSGSLSGYAVLEVRSAVRHAGRDDLAAGAGTLGGARVSDGEHCFEAAQLPAVELPTPGAGAGFADPAEDAPVLLVPARLLLQVRLAGLVERVQRAQGPRRSLRRRQQVEQQNARWELDAACHEELVGQAADFEMEMAVPLNDKSLG</sequence>
<evidence type="ECO:0000313" key="2">
    <source>
        <dbReference type="EMBL" id="KIZ01357.1"/>
    </source>
</evidence>
<protein>
    <submittedName>
        <fullName evidence="2">Uncharacterized protein</fullName>
    </submittedName>
</protein>
<accession>A0A0D2MLB3</accession>
<dbReference type="RefSeq" id="XP_013900376.1">
    <property type="nucleotide sequence ID" value="XM_014044922.1"/>
</dbReference>
<organism evidence="2 3">
    <name type="scientific">Monoraphidium neglectum</name>
    <dbReference type="NCBI Taxonomy" id="145388"/>
    <lineage>
        <taxon>Eukaryota</taxon>
        <taxon>Viridiplantae</taxon>
        <taxon>Chlorophyta</taxon>
        <taxon>core chlorophytes</taxon>
        <taxon>Chlorophyceae</taxon>
        <taxon>CS clade</taxon>
        <taxon>Sphaeropleales</taxon>
        <taxon>Selenastraceae</taxon>
        <taxon>Monoraphidium</taxon>
    </lineage>
</organism>
<gene>
    <name evidence="2" type="ORF">MNEG_6606</name>
</gene>
<reference evidence="2 3" key="1">
    <citation type="journal article" date="2013" name="BMC Genomics">
        <title>Reconstruction of the lipid metabolism for the microalga Monoraphidium neglectum from its genome sequence reveals characteristics suitable for biofuel production.</title>
        <authorList>
            <person name="Bogen C."/>
            <person name="Al-Dilaimi A."/>
            <person name="Albersmeier A."/>
            <person name="Wichmann J."/>
            <person name="Grundmann M."/>
            <person name="Rupp O."/>
            <person name="Lauersen K.J."/>
            <person name="Blifernez-Klassen O."/>
            <person name="Kalinowski J."/>
            <person name="Goesmann A."/>
            <person name="Mussgnug J.H."/>
            <person name="Kruse O."/>
        </authorList>
    </citation>
    <scope>NUCLEOTIDE SEQUENCE [LARGE SCALE GENOMIC DNA]</scope>
    <source>
        <strain evidence="2 3">SAG 48.87</strain>
    </source>
</reference>
<dbReference type="KEGG" id="mng:MNEG_6606"/>
<dbReference type="Proteomes" id="UP000054498">
    <property type="component" value="Unassembled WGS sequence"/>
</dbReference>
<evidence type="ECO:0000256" key="1">
    <source>
        <dbReference type="SAM" id="MobiDB-lite"/>
    </source>
</evidence>
<name>A0A0D2MLB3_9CHLO</name>
<dbReference type="GeneID" id="25739482"/>
<dbReference type="EMBL" id="KK101306">
    <property type="protein sequence ID" value="KIZ01357.1"/>
    <property type="molecule type" value="Genomic_DNA"/>
</dbReference>
<proteinExistence type="predicted"/>
<dbReference type="AlphaFoldDB" id="A0A0D2MLB3"/>
<evidence type="ECO:0000313" key="3">
    <source>
        <dbReference type="Proteomes" id="UP000054498"/>
    </source>
</evidence>
<keyword evidence="3" id="KW-1185">Reference proteome</keyword>
<feature type="compositionally biased region" description="Acidic residues" evidence="1">
    <location>
        <begin position="38"/>
        <end position="47"/>
    </location>
</feature>
<feature type="compositionally biased region" description="Low complexity" evidence="1">
    <location>
        <begin position="1"/>
        <end position="15"/>
    </location>
</feature>
<feature type="region of interest" description="Disordered" evidence="1">
    <location>
        <begin position="1"/>
        <end position="55"/>
    </location>
</feature>
<feature type="compositionally biased region" description="Basic and acidic residues" evidence="1">
    <location>
        <begin position="16"/>
        <end position="37"/>
    </location>
</feature>